<keyword evidence="1" id="KW-0813">Transport</keyword>
<dbReference type="InterPro" id="IPR002843">
    <property type="entry name" value="ATPase_V0-cplx_csu/dsu"/>
</dbReference>
<dbReference type="InterPro" id="IPR050873">
    <property type="entry name" value="V-ATPase_V0D/AC39_subunit"/>
</dbReference>
<name>A0A1I1D906_BREAD</name>
<dbReference type="Pfam" id="PF01992">
    <property type="entry name" value="vATP-synt_AC39"/>
    <property type="match status" value="1"/>
</dbReference>
<proteinExistence type="predicted"/>
<gene>
    <name evidence="3" type="ORF">SAMN02745150_00424</name>
</gene>
<dbReference type="AlphaFoldDB" id="A0A1I1D906"/>
<dbReference type="InterPro" id="IPR036079">
    <property type="entry name" value="ATPase_csu/dsu_sf"/>
</dbReference>
<dbReference type="OrthoDB" id="270028at2"/>
<dbReference type="GO" id="GO:0046961">
    <property type="term" value="F:proton-transporting ATPase activity, rotational mechanism"/>
    <property type="evidence" value="ECO:0007669"/>
    <property type="project" value="InterPro"/>
</dbReference>
<dbReference type="PANTHER" id="PTHR38682">
    <property type="entry name" value="V-TYPE ATP SYNTHASE SUBUNIT C"/>
    <property type="match status" value="1"/>
</dbReference>
<organism evidence="3 4">
    <name type="scientific">Brevinema andersonii</name>
    <dbReference type="NCBI Taxonomy" id="34097"/>
    <lineage>
        <taxon>Bacteria</taxon>
        <taxon>Pseudomonadati</taxon>
        <taxon>Spirochaetota</taxon>
        <taxon>Spirochaetia</taxon>
        <taxon>Brevinematales</taxon>
        <taxon>Brevinemataceae</taxon>
        <taxon>Brevinema</taxon>
    </lineage>
</organism>
<dbReference type="PANTHER" id="PTHR38682:SF1">
    <property type="entry name" value="V-TYPE ATP SYNTHASE SUBUNIT C"/>
    <property type="match status" value="1"/>
</dbReference>
<protein>
    <submittedName>
        <fullName evidence="3">H+-ATPase subunit C/Vma6</fullName>
    </submittedName>
</protein>
<dbReference type="Proteomes" id="UP000240042">
    <property type="component" value="Unassembled WGS sequence"/>
</dbReference>
<evidence type="ECO:0000313" key="3">
    <source>
        <dbReference type="EMBL" id="SFB71415.1"/>
    </source>
</evidence>
<evidence type="ECO:0000313" key="4">
    <source>
        <dbReference type="Proteomes" id="UP000240042"/>
    </source>
</evidence>
<reference evidence="4" key="1">
    <citation type="submission" date="2016-10" db="EMBL/GenBank/DDBJ databases">
        <authorList>
            <person name="Varghese N."/>
            <person name="Submissions S."/>
        </authorList>
    </citation>
    <scope>NUCLEOTIDE SEQUENCE [LARGE SCALE GENOMIC DNA]</scope>
    <source>
        <strain evidence="4">ATCC 43811</strain>
    </source>
</reference>
<dbReference type="InterPro" id="IPR044911">
    <property type="entry name" value="V-type_ATPase_csu/dsu_dom_3"/>
</dbReference>
<evidence type="ECO:0000256" key="2">
    <source>
        <dbReference type="ARBA" id="ARBA00023065"/>
    </source>
</evidence>
<dbReference type="Gene3D" id="1.10.132.50">
    <property type="entry name" value="ATP synthase (C/AC39) subunit, domain 3"/>
    <property type="match status" value="3"/>
</dbReference>
<dbReference type="STRING" id="34097.SAMN02745150_00424"/>
<dbReference type="RefSeq" id="WP_092317974.1">
    <property type="nucleotide sequence ID" value="NZ_FOKY01000001.1"/>
</dbReference>
<keyword evidence="4" id="KW-1185">Reference proteome</keyword>
<dbReference type="EMBL" id="FOKY01000001">
    <property type="protein sequence ID" value="SFB71415.1"/>
    <property type="molecule type" value="Genomic_DNA"/>
</dbReference>
<sequence>MSTWGYLSGLLRAGKVYALTDSDFVALAETPNAETLAKSLEDTVYGPLFQGHTLKDFAEIFDNFYRTRFNEIKSMIPDPGIIKVHALKMDLNNLKLLYKAKSMQKEVVWDRLSDEGAIPAEKMYTIVEHELYNELPKPVEQALIELKQISGDDVRQIDFLIDRAFYIYRLDLLKEAFIQNAHDYSQILDLYRKEIDCENIKNIFRAKKMDLERDQILEIIIPGGYISSELLFEEAVLPAEDFIDFVRETAYAETLSEGIDFWVNTRSCTILEKQIDEFLIKIVRNFSFIGQGPAVVEEMLRLLDIELKNLKLIIIGKLNSMSVESIKGRVRHVE</sequence>
<dbReference type="SUPFAM" id="SSF103486">
    <property type="entry name" value="V-type ATP synthase subunit C"/>
    <property type="match status" value="1"/>
</dbReference>
<evidence type="ECO:0000256" key="1">
    <source>
        <dbReference type="ARBA" id="ARBA00022448"/>
    </source>
</evidence>
<accession>A0A1I1D906</accession>
<keyword evidence="2" id="KW-0406">Ion transport</keyword>